<evidence type="ECO:0000256" key="1">
    <source>
        <dbReference type="SAM" id="MobiDB-lite"/>
    </source>
</evidence>
<dbReference type="EMBL" id="ML213591">
    <property type="protein sequence ID" value="TFK43654.1"/>
    <property type="molecule type" value="Genomic_DNA"/>
</dbReference>
<keyword evidence="3" id="KW-1185">Reference proteome</keyword>
<feature type="compositionally biased region" description="Polar residues" evidence="1">
    <location>
        <begin position="259"/>
        <end position="273"/>
    </location>
</feature>
<protein>
    <submittedName>
        <fullName evidence="2">Uncharacterized protein</fullName>
    </submittedName>
</protein>
<feature type="region of interest" description="Disordered" evidence="1">
    <location>
        <begin position="367"/>
        <end position="386"/>
    </location>
</feature>
<dbReference type="OrthoDB" id="3269480at2759"/>
<gene>
    <name evidence="2" type="ORF">BDQ12DRAFT_675338</name>
</gene>
<evidence type="ECO:0000313" key="2">
    <source>
        <dbReference type="EMBL" id="TFK43654.1"/>
    </source>
</evidence>
<evidence type="ECO:0000313" key="3">
    <source>
        <dbReference type="Proteomes" id="UP000308652"/>
    </source>
</evidence>
<feature type="region of interest" description="Disordered" evidence="1">
    <location>
        <begin position="215"/>
        <end position="301"/>
    </location>
</feature>
<dbReference type="AlphaFoldDB" id="A0A5C3ME34"/>
<name>A0A5C3ME34_9AGAR</name>
<feature type="region of interest" description="Disordered" evidence="1">
    <location>
        <begin position="145"/>
        <end position="173"/>
    </location>
</feature>
<dbReference type="Proteomes" id="UP000308652">
    <property type="component" value="Unassembled WGS sequence"/>
</dbReference>
<feature type="region of interest" description="Disordered" evidence="1">
    <location>
        <begin position="393"/>
        <end position="434"/>
    </location>
</feature>
<sequence>MNSPTQGAESPSAIASQLYPYHLQPLTNYVESSPPLPPQPTHASRDTHFRRSLTSPPPIPPKPLSSSVHSTRPTDGSSVQPAPIPVVPVHLPEQNEAEPNDEDDLAVALALSQSENVEKEKHLARLANQEEEDLAKALAESMLSAGGSLYPSSQQHSGGSSEQPDDLERAIAESMLSIGLSAAKNTSSASAGPSKLPADNMLPFARYDKWRMPEIPNAPLSSNEVGCGSQDAINPDEKGKQRMSASELAYMHPEVDSESAPSPDNPSISSVNNYPKIDHDTALTRRVASEGDSGSYLSTGQNEKTAAAGISLEHAPQDDLPQYTSSCALASIGTVLPSEASTIHDEAFARRLAAEEDATVMGQSHFHDAKYQPSDPSAEVRSGEPSPLGIVPPYTHETPLLSPSGVPNANESSRSRSNDIASTHGDFGSTIPSTELRRHDLKGSRSQSFHNIPSTSVDVMLLQPEELAPHTPSLVRVSSMSSLPSISHSSESGLSPQSVAAPNPSVVNLNYFIDAELLVGVSMGFMSPAITTNLVPMQGALPNIISLPYGRSPPLHMQGTTWRHLLKLMARMSGSRMEAAMEALAVSKNENMKLRTVIQFIKAHPLSEWRTVLWFTIDHPIPPGLPGAHKYHSHNVNILPWSYTLSKIPDVLHDAADTPVSKTYTIPSTDAVPYPTLPITLPNLAMYLQAALEESRNYLSDSSSGLRKLAKMVETCYPSAEDISLEPPERTSMGGLFKRVIGRGNKSSKKGRGNEDTYDLVTPFVPDEWG</sequence>
<feature type="compositionally biased region" description="Polar residues" evidence="1">
    <location>
        <begin position="68"/>
        <end position="80"/>
    </location>
</feature>
<feature type="compositionally biased region" description="Low complexity" evidence="1">
    <location>
        <begin position="152"/>
        <end position="161"/>
    </location>
</feature>
<feature type="region of interest" description="Disordered" evidence="1">
    <location>
        <begin position="26"/>
        <end position="104"/>
    </location>
</feature>
<reference evidence="2 3" key="1">
    <citation type="journal article" date="2019" name="Nat. Ecol. Evol.">
        <title>Megaphylogeny resolves global patterns of mushroom evolution.</title>
        <authorList>
            <person name="Varga T."/>
            <person name="Krizsan K."/>
            <person name="Foldi C."/>
            <person name="Dima B."/>
            <person name="Sanchez-Garcia M."/>
            <person name="Sanchez-Ramirez S."/>
            <person name="Szollosi G.J."/>
            <person name="Szarkandi J.G."/>
            <person name="Papp V."/>
            <person name="Albert L."/>
            <person name="Andreopoulos W."/>
            <person name="Angelini C."/>
            <person name="Antonin V."/>
            <person name="Barry K.W."/>
            <person name="Bougher N.L."/>
            <person name="Buchanan P."/>
            <person name="Buyck B."/>
            <person name="Bense V."/>
            <person name="Catcheside P."/>
            <person name="Chovatia M."/>
            <person name="Cooper J."/>
            <person name="Damon W."/>
            <person name="Desjardin D."/>
            <person name="Finy P."/>
            <person name="Geml J."/>
            <person name="Haridas S."/>
            <person name="Hughes K."/>
            <person name="Justo A."/>
            <person name="Karasinski D."/>
            <person name="Kautmanova I."/>
            <person name="Kiss B."/>
            <person name="Kocsube S."/>
            <person name="Kotiranta H."/>
            <person name="LaButti K.M."/>
            <person name="Lechner B.E."/>
            <person name="Liimatainen K."/>
            <person name="Lipzen A."/>
            <person name="Lukacs Z."/>
            <person name="Mihaltcheva S."/>
            <person name="Morgado L.N."/>
            <person name="Niskanen T."/>
            <person name="Noordeloos M.E."/>
            <person name="Ohm R.A."/>
            <person name="Ortiz-Santana B."/>
            <person name="Ovrebo C."/>
            <person name="Racz N."/>
            <person name="Riley R."/>
            <person name="Savchenko A."/>
            <person name="Shiryaev A."/>
            <person name="Soop K."/>
            <person name="Spirin V."/>
            <person name="Szebenyi C."/>
            <person name="Tomsovsky M."/>
            <person name="Tulloss R.E."/>
            <person name="Uehling J."/>
            <person name="Grigoriev I.V."/>
            <person name="Vagvolgyi C."/>
            <person name="Papp T."/>
            <person name="Martin F.M."/>
            <person name="Miettinen O."/>
            <person name="Hibbett D.S."/>
            <person name="Nagy L.G."/>
        </authorList>
    </citation>
    <scope>NUCLEOTIDE SEQUENCE [LARGE SCALE GENOMIC DNA]</scope>
    <source>
        <strain evidence="2 3">CBS 166.37</strain>
    </source>
</reference>
<feature type="compositionally biased region" description="Basic and acidic residues" evidence="1">
    <location>
        <begin position="276"/>
        <end position="289"/>
    </location>
</feature>
<accession>A0A5C3ME34</accession>
<dbReference type="InterPro" id="IPR003903">
    <property type="entry name" value="UIM_dom"/>
</dbReference>
<dbReference type="PROSITE" id="PS50330">
    <property type="entry name" value="UIM"/>
    <property type="match status" value="1"/>
</dbReference>
<proteinExistence type="predicted"/>
<dbReference type="SMART" id="SM00726">
    <property type="entry name" value="UIM"/>
    <property type="match status" value="3"/>
</dbReference>
<dbReference type="STRING" id="68775.A0A5C3ME34"/>
<feature type="compositionally biased region" description="Acidic residues" evidence="1">
    <location>
        <begin position="95"/>
        <end position="104"/>
    </location>
</feature>
<organism evidence="2 3">
    <name type="scientific">Crucibulum laeve</name>
    <dbReference type="NCBI Taxonomy" id="68775"/>
    <lineage>
        <taxon>Eukaryota</taxon>
        <taxon>Fungi</taxon>
        <taxon>Dikarya</taxon>
        <taxon>Basidiomycota</taxon>
        <taxon>Agaricomycotina</taxon>
        <taxon>Agaricomycetes</taxon>
        <taxon>Agaricomycetidae</taxon>
        <taxon>Agaricales</taxon>
        <taxon>Agaricineae</taxon>
        <taxon>Nidulariaceae</taxon>
        <taxon>Crucibulum</taxon>
    </lineage>
</organism>